<evidence type="ECO:0000313" key="12">
    <source>
        <dbReference type="Proteomes" id="UP000475582"/>
    </source>
</evidence>
<dbReference type="Proteomes" id="UP000475582">
    <property type="component" value="Unassembled WGS sequence"/>
</dbReference>
<comment type="caution">
    <text evidence="11">The sequence shown here is derived from an EMBL/GenBank/DDBJ whole genome shotgun (WGS) entry which is preliminary data.</text>
</comment>
<gene>
    <name evidence="11" type="ORF">GM676_26995</name>
</gene>
<evidence type="ECO:0000256" key="3">
    <source>
        <dbReference type="ARBA" id="ARBA00019077"/>
    </source>
</evidence>
<dbReference type="InterPro" id="IPR007507">
    <property type="entry name" value="Glycos_transf_N"/>
</dbReference>
<dbReference type="GO" id="GO:0009245">
    <property type="term" value="P:lipid A biosynthetic process"/>
    <property type="evidence" value="ECO:0007669"/>
    <property type="project" value="TreeGrafter"/>
</dbReference>
<dbReference type="EC" id="2.4.99.12" evidence="2 9"/>
<protein>
    <recommendedName>
        <fullName evidence="3 9">3-deoxy-D-manno-octulosonic acid transferase</fullName>
        <shortName evidence="9">Kdo transferase</shortName>
        <ecNumber evidence="2 9">2.4.99.12</ecNumber>
    </recommendedName>
    <alternativeName>
        <fullName evidence="5 9">Lipid IV(A) 3-deoxy-D-manno-octulosonic acid transferase</fullName>
    </alternativeName>
</protein>
<name>A0A6L6PQ18_9BURK</name>
<keyword evidence="4 9" id="KW-0808">Transferase</keyword>
<dbReference type="OrthoDB" id="9789797at2"/>
<comment type="subcellular location">
    <subcellularLocation>
        <location evidence="9">Cell membrane</location>
    </subcellularLocation>
</comment>
<dbReference type="InterPro" id="IPR038107">
    <property type="entry name" value="Glycos_transf_N_sf"/>
</dbReference>
<evidence type="ECO:0000313" key="11">
    <source>
        <dbReference type="EMBL" id="MTV41216.1"/>
    </source>
</evidence>
<dbReference type="AlphaFoldDB" id="A0A6L6PQ18"/>
<feature type="site" description="Transition state stabilizer" evidence="8">
    <location>
        <position position="243"/>
    </location>
</feature>
<evidence type="ECO:0000256" key="1">
    <source>
        <dbReference type="ARBA" id="ARBA00004713"/>
    </source>
</evidence>
<keyword evidence="12" id="KW-1185">Reference proteome</keyword>
<dbReference type="SUPFAM" id="SSF53756">
    <property type="entry name" value="UDP-Glycosyltransferase/glycogen phosphorylase"/>
    <property type="match status" value="1"/>
</dbReference>
<proteinExistence type="inferred from homology"/>
<keyword evidence="9" id="KW-1003">Cell membrane</keyword>
<accession>A0A6L6PQ18</accession>
<dbReference type="GO" id="GO:0009244">
    <property type="term" value="P:lipopolysaccharide core region biosynthetic process"/>
    <property type="evidence" value="ECO:0007669"/>
    <property type="project" value="UniProtKB-UniRule"/>
</dbReference>
<evidence type="ECO:0000256" key="9">
    <source>
        <dbReference type="RuleBase" id="RU365103"/>
    </source>
</evidence>
<dbReference type="Gene3D" id="3.40.50.2000">
    <property type="entry name" value="Glycogen Phosphorylase B"/>
    <property type="match status" value="1"/>
</dbReference>
<evidence type="ECO:0000259" key="10">
    <source>
        <dbReference type="Pfam" id="PF04413"/>
    </source>
</evidence>
<dbReference type="PANTHER" id="PTHR42755">
    <property type="entry name" value="3-DEOXY-MANNO-OCTULOSONATE CYTIDYLYLTRANSFERASE"/>
    <property type="match status" value="1"/>
</dbReference>
<dbReference type="PANTHER" id="PTHR42755:SF1">
    <property type="entry name" value="3-DEOXY-D-MANNO-OCTULOSONIC ACID TRANSFERASE, MITOCHONDRIAL-RELATED"/>
    <property type="match status" value="1"/>
</dbReference>
<comment type="catalytic activity">
    <reaction evidence="6 9">
        <text>lipid IVA (E. coli) + CMP-3-deoxy-beta-D-manno-octulosonate = alpha-Kdo-(2-&gt;6)-lipid IVA (E. coli) + CMP + H(+)</text>
        <dbReference type="Rhea" id="RHEA:28066"/>
        <dbReference type="ChEBI" id="CHEBI:15378"/>
        <dbReference type="ChEBI" id="CHEBI:58603"/>
        <dbReference type="ChEBI" id="CHEBI:60364"/>
        <dbReference type="ChEBI" id="CHEBI:60377"/>
        <dbReference type="ChEBI" id="CHEBI:85987"/>
        <dbReference type="EC" id="2.4.99.12"/>
    </reaction>
</comment>
<dbReference type="GO" id="GO:0005886">
    <property type="term" value="C:plasma membrane"/>
    <property type="evidence" value="ECO:0007669"/>
    <property type="project" value="UniProtKB-SubCell"/>
</dbReference>
<comment type="function">
    <text evidence="9">Involved in lipopolysaccharide (LPS) biosynthesis. Catalyzes the transfer of 3-deoxy-D-manno-octulosonate (Kdo) residue(s) from CMP-Kdo to lipid IV(A), the tetraacyldisaccharide-1,4'-bisphosphate precursor of lipid A.</text>
</comment>
<feature type="site" description="Transition state stabilizer" evidence="8">
    <location>
        <position position="167"/>
    </location>
</feature>
<keyword evidence="9" id="KW-0448">Lipopolysaccharide biosynthesis</keyword>
<evidence type="ECO:0000256" key="4">
    <source>
        <dbReference type="ARBA" id="ARBA00022679"/>
    </source>
</evidence>
<sequence length="459" mass="49219">MRVLYSLMWWLALPLVLTRLWLRGRKEPGYRQHWSERLGFYPSATATPSSAASTAPRATASATAVPRTGAASSALGDVRPVGPVLWVHAVSVGETRAAEPLVDALLSEYPQSRIILTHMTPTGRATGKALFAKHGERLMQAYLPYDTGSMVSRFIRHFQPQVCILMETEVWPNLIAVCKARNVPVVLANARLSERSLRKASRFGSLLTDAARGISLVAAQTEADAQRIRSLGVQRVEITGSIKFDVVVPDAALAIGAALRSAIGERPVLLCASTREGEEELILSAFAAARATLPANTLLLIVPRHPQRFDEVEKLIAAQGLVVERRSKLALDGGKLQADVLLGDSMGEMFAYYAACDVAFVGGSLMPLGGQNLIEPAALGKPVLIGQHTFNFELVTEDALAAGGAQRIADAADLMTAAAHLLSDASARATMGQNALNFANQHRGATRRTLALLPALIER</sequence>
<organism evidence="11 12">
    <name type="scientific">Duganella radicis</name>
    <dbReference type="NCBI Taxonomy" id="551988"/>
    <lineage>
        <taxon>Bacteria</taxon>
        <taxon>Pseudomonadati</taxon>
        <taxon>Pseudomonadota</taxon>
        <taxon>Betaproteobacteria</taxon>
        <taxon>Burkholderiales</taxon>
        <taxon>Oxalobacteraceae</taxon>
        <taxon>Telluria group</taxon>
        <taxon>Duganella</taxon>
    </lineage>
</organism>
<feature type="active site" description="Proton acceptor" evidence="7">
    <location>
        <position position="94"/>
    </location>
</feature>
<comment type="similarity">
    <text evidence="9">Belongs to the glycosyltransferase group 1 family.</text>
</comment>
<feature type="domain" description="3-deoxy-D-manno-octulosonic-acid transferase N-terminal" evidence="10">
    <location>
        <begin position="32"/>
        <end position="246"/>
    </location>
</feature>
<reference evidence="11 12" key="1">
    <citation type="submission" date="2019-11" db="EMBL/GenBank/DDBJ databases">
        <title>Type strains purchased from KCTC, JCM and DSMZ.</title>
        <authorList>
            <person name="Lu H."/>
        </authorList>
    </citation>
    <scope>NUCLEOTIDE SEQUENCE [LARGE SCALE GENOMIC DNA]</scope>
    <source>
        <strain evidence="11 12">KCTC 22382</strain>
    </source>
</reference>
<evidence type="ECO:0000256" key="6">
    <source>
        <dbReference type="ARBA" id="ARBA00049183"/>
    </source>
</evidence>
<keyword evidence="9" id="KW-0472">Membrane</keyword>
<evidence type="ECO:0000256" key="2">
    <source>
        <dbReference type="ARBA" id="ARBA00012621"/>
    </source>
</evidence>
<comment type="pathway">
    <text evidence="1 9">Bacterial outer membrane biogenesis; LPS core biosynthesis.</text>
</comment>
<dbReference type="InterPro" id="IPR039901">
    <property type="entry name" value="Kdotransferase"/>
</dbReference>
<dbReference type="GO" id="GO:0043842">
    <property type="term" value="F:Kdo transferase activity"/>
    <property type="evidence" value="ECO:0007669"/>
    <property type="project" value="UniProtKB-EC"/>
</dbReference>
<dbReference type="Pfam" id="PF04413">
    <property type="entry name" value="Glycos_transf_N"/>
    <property type="match status" value="1"/>
</dbReference>
<evidence type="ECO:0000256" key="8">
    <source>
        <dbReference type="PIRSR" id="PIRSR639901-2"/>
    </source>
</evidence>
<evidence type="ECO:0000256" key="5">
    <source>
        <dbReference type="ARBA" id="ARBA00031445"/>
    </source>
</evidence>
<dbReference type="EMBL" id="WNKY01000050">
    <property type="protein sequence ID" value="MTV41216.1"/>
    <property type="molecule type" value="Genomic_DNA"/>
</dbReference>
<dbReference type="Gene3D" id="3.40.50.11720">
    <property type="entry name" value="3-Deoxy-D-manno-octulosonic-acid transferase, N-terminal domain"/>
    <property type="match status" value="1"/>
</dbReference>
<dbReference type="UniPathway" id="UPA00958"/>
<dbReference type="NCBIfam" id="NF004386">
    <property type="entry name" value="PRK05749.1-2"/>
    <property type="match status" value="1"/>
</dbReference>
<evidence type="ECO:0000256" key="7">
    <source>
        <dbReference type="PIRSR" id="PIRSR639901-1"/>
    </source>
</evidence>
<dbReference type="RefSeq" id="WP_155467297.1">
    <property type="nucleotide sequence ID" value="NZ_WNKY01000050.1"/>
</dbReference>